<accession>A0AC34FH11</accession>
<sequence>MYWRKFDPEVPPEVDDGSNEDVQTGEIEGKEKEDDPHNLEEKFYRYGIKPEWMQVNRVLHHICYQKGQYDYLVKWKELMYDQATWERDDQEIPGYEEQIFKYWLHRERITGESVPKAIVKKINIYASEHGGPKYDEDDMKKKRKKAAEKPSIN</sequence>
<dbReference type="WBParaSite" id="ES5_v2.g15866.t1">
    <property type="protein sequence ID" value="ES5_v2.g15866.t1"/>
    <property type="gene ID" value="ES5_v2.g15866"/>
</dbReference>
<reference evidence="2" key="1">
    <citation type="submission" date="2022-11" db="UniProtKB">
        <authorList>
            <consortium name="WormBaseParasite"/>
        </authorList>
    </citation>
    <scope>IDENTIFICATION</scope>
</reference>
<evidence type="ECO:0000313" key="2">
    <source>
        <dbReference type="WBParaSite" id="ES5_v2.g15866.t1"/>
    </source>
</evidence>
<proteinExistence type="predicted"/>
<name>A0AC34FH11_9BILA</name>
<evidence type="ECO:0000313" key="1">
    <source>
        <dbReference type="Proteomes" id="UP000887579"/>
    </source>
</evidence>
<organism evidence="1 2">
    <name type="scientific">Panagrolaimus sp. ES5</name>
    <dbReference type="NCBI Taxonomy" id="591445"/>
    <lineage>
        <taxon>Eukaryota</taxon>
        <taxon>Metazoa</taxon>
        <taxon>Ecdysozoa</taxon>
        <taxon>Nematoda</taxon>
        <taxon>Chromadorea</taxon>
        <taxon>Rhabditida</taxon>
        <taxon>Tylenchina</taxon>
        <taxon>Panagrolaimomorpha</taxon>
        <taxon>Panagrolaimoidea</taxon>
        <taxon>Panagrolaimidae</taxon>
        <taxon>Panagrolaimus</taxon>
    </lineage>
</organism>
<dbReference type="Proteomes" id="UP000887579">
    <property type="component" value="Unplaced"/>
</dbReference>
<protein>
    <submittedName>
        <fullName evidence="2">Chromo domain-containing protein</fullName>
    </submittedName>
</protein>